<gene>
    <name evidence="2" type="ORF">H1R19_16580</name>
</gene>
<proteinExistence type="predicted"/>
<dbReference type="Proteomes" id="UP000515663">
    <property type="component" value="Chromosome"/>
</dbReference>
<dbReference type="RefSeq" id="WP_219849602.1">
    <property type="nucleotide sequence ID" value="NZ_CP059491.1"/>
</dbReference>
<reference evidence="3" key="1">
    <citation type="submission" date="2020-07" db="EMBL/GenBank/DDBJ databases">
        <title>novel species isolated from the respiratory tract of Marmot.</title>
        <authorList>
            <person name="Zhang G."/>
        </authorList>
    </citation>
    <scope>NUCLEOTIDE SEQUENCE [LARGE SCALE GENOMIC DNA]</scope>
    <source>
        <strain evidence="3">686</strain>
    </source>
</reference>
<dbReference type="KEGG" id="gji:H1R19_16580"/>
<accession>A0A7D7QVD6</accession>
<dbReference type="EMBL" id="CP059491">
    <property type="protein sequence ID" value="QMT00509.1"/>
    <property type="molecule type" value="Genomic_DNA"/>
</dbReference>
<evidence type="ECO:0000313" key="2">
    <source>
        <dbReference type="EMBL" id="QMT00509.1"/>
    </source>
</evidence>
<evidence type="ECO:0000313" key="3">
    <source>
        <dbReference type="Proteomes" id="UP000515663"/>
    </source>
</evidence>
<name>A0A7D7QVD6_9ACTN</name>
<evidence type="ECO:0000256" key="1">
    <source>
        <dbReference type="SAM" id="Phobius"/>
    </source>
</evidence>
<keyword evidence="1" id="KW-1133">Transmembrane helix</keyword>
<organism evidence="2 3">
    <name type="scientific">Gordonia jinghuaiqii</name>
    <dbReference type="NCBI Taxonomy" id="2758710"/>
    <lineage>
        <taxon>Bacteria</taxon>
        <taxon>Bacillati</taxon>
        <taxon>Actinomycetota</taxon>
        <taxon>Actinomycetes</taxon>
        <taxon>Mycobacteriales</taxon>
        <taxon>Gordoniaceae</taxon>
        <taxon>Gordonia</taxon>
    </lineage>
</organism>
<evidence type="ECO:0008006" key="4">
    <source>
        <dbReference type="Google" id="ProtNLM"/>
    </source>
</evidence>
<sequence>MRLPKKKWKELSPTGKASVVAVAAIDAGLRVWALRDLAGRQQAEVNGPKRAWAIGLSLGSTAGVAPAVYLLWGRKRRG</sequence>
<protein>
    <recommendedName>
        <fullName evidence="4">DUF5652 domain-containing protein</fullName>
    </recommendedName>
</protein>
<dbReference type="AlphaFoldDB" id="A0A7D7QVD6"/>
<keyword evidence="1" id="KW-0812">Transmembrane</keyword>
<feature type="transmembrane region" description="Helical" evidence="1">
    <location>
        <begin position="52"/>
        <end position="72"/>
    </location>
</feature>
<keyword evidence="3" id="KW-1185">Reference proteome</keyword>
<keyword evidence="1" id="KW-0472">Membrane</keyword>